<organism evidence="2 3">
    <name type="scientific">Sphingomonas donggukensis</name>
    <dbReference type="NCBI Taxonomy" id="2949093"/>
    <lineage>
        <taxon>Bacteria</taxon>
        <taxon>Pseudomonadati</taxon>
        <taxon>Pseudomonadota</taxon>
        <taxon>Alphaproteobacteria</taxon>
        <taxon>Sphingomonadales</taxon>
        <taxon>Sphingomonadaceae</taxon>
        <taxon>Sphingomonas</taxon>
    </lineage>
</organism>
<evidence type="ECO:0000256" key="1">
    <source>
        <dbReference type="SAM" id="Phobius"/>
    </source>
</evidence>
<keyword evidence="3" id="KW-1185">Reference proteome</keyword>
<gene>
    <name evidence="2" type="ORF">M9980_02505</name>
</gene>
<protein>
    <submittedName>
        <fullName evidence="2">Uncharacterized protein</fullName>
    </submittedName>
</protein>
<feature type="transmembrane region" description="Helical" evidence="1">
    <location>
        <begin position="6"/>
        <end position="27"/>
    </location>
</feature>
<proteinExistence type="predicted"/>
<dbReference type="Proteomes" id="UP001055580">
    <property type="component" value="Chromosome"/>
</dbReference>
<sequence>MTGLLAYPVALLAALPTTLCVLGLWVLHSRVVDGNSVDSVFLSFVFLFVTLIFCVSIVANLAAVAIGQVASLAAPRLGGWATIGAAGVLVCALCAWTQRGSGRLFAGPAPVSALPVALFALADMMILAGGLSLLPHPLTF</sequence>
<feature type="transmembrane region" description="Helical" evidence="1">
    <location>
        <begin position="77"/>
        <end position="97"/>
    </location>
</feature>
<accession>A0ABY4TX78</accession>
<feature type="transmembrane region" description="Helical" evidence="1">
    <location>
        <begin position="109"/>
        <end position="134"/>
    </location>
</feature>
<reference evidence="2" key="1">
    <citation type="submission" date="2022-05" db="EMBL/GenBank/DDBJ databases">
        <title>Sphingomonas sp. strain RMG20 Genome sequencing and assembly.</title>
        <authorList>
            <person name="Kim I."/>
        </authorList>
    </citation>
    <scope>NUCLEOTIDE SEQUENCE</scope>
    <source>
        <strain evidence="2">RMG20</strain>
    </source>
</reference>
<evidence type="ECO:0000313" key="2">
    <source>
        <dbReference type="EMBL" id="URW76122.1"/>
    </source>
</evidence>
<keyword evidence="1" id="KW-0812">Transmembrane</keyword>
<feature type="transmembrane region" description="Helical" evidence="1">
    <location>
        <begin position="39"/>
        <end position="65"/>
    </location>
</feature>
<name>A0ABY4TX78_9SPHN</name>
<keyword evidence="1" id="KW-0472">Membrane</keyword>
<dbReference type="EMBL" id="CP098401">
    <property type="protein sequence ID" value="URW76122.1"/>
    <property type="molecule type" value="Genomic_DNA"/>
</dbReference>
<dbReference type="RefSeq" id="WP_250752995.1">
    <property type="nucleotide sequence ID" value="NZ_CP098401.1"/>
</dbReference>
<keyword evidence="1" id="KW-1133">Transmembrane helix</keyword>
<evidence type="ECO:0000313" key="3">
    <source>
        <dbReference type="Proteomes" id="UP001055580"/>
    </source>
</evidence>